<dbReference type="AlphaFoldDB" id="A0AAV9HA81"/>
<evidence type="ECO:0000313" key="2">
    <source>
        <dbReference type="EMBL" id="KAK4457706.1"/>
    </source>
</evidence>
<protein>
    <submittedName>
        <fullName evidence="2">Uncharacterized protein</fullName>
    </submittedName>
</protein>
<evidence type="ECO:0000256" key="1">
    <source>
        <dbReference type="SAM" id="MobiDB-lite"/>
    </source>
</evidence>
<comment type="caution">
    <text evidence="2">The sequence shown here is derived from an EMBL/GenBank/DDBJ whole genome shotgun (WGS) entry which is preliminary data.</text>
</comment>
<feature type="region of interest" description="Disordered" evidence="1">
    <location>
        <begin position="160"/>
        <end position="193"/>
    </location>
</feature>
<evidence type="ECO:0000313" key="3">
    <source>
        <dbReference type="Proteomes" id="UP001321749"/>
    </source>
</evidence>
<organism evidence="2 3">
    <name type="scientific">Cladorrhinum samala</name>
    <dbReference type="NCBI Taxonomy" id="585594"/>
    <lineage>
        <taxon>Eukaryota</taxon>
        <taxon>Fungi</taxon>
        <taxon>Dikarya</taxon>
        <taxon>Ascomycota</taxon>
        <taxon>Pezizomycotina</taxon>
        <taxon>Sordariomycetes</taxon>
        <taxon>Sordariomycetidae</taxon>
        <taxon>Sordariales</taxon>
        <taxon>Podosporaceae</taxon>
        <taxon>Cladorrhinum</taxon>
    </lineage>
</organism>
<keyword evidence="3" id="KW-1185">Reference proteome</keyword>
<dbReference type="Proteomes" id="UP001321749">
    <property type="component" value="Unassembled WGS sequence"/>
</dbReference>
<gene>
    <name evidence="2" type="ORF">QBC42DRAFT_350248</name>
</gene>
<proteinExistence type="predicted"/>
<reference evidence="2" key="2">
    <citation type="submission" date="2023-06" db="EMBL/GenBank/DDBJ databases">
        <authorList>
            <consortium name="Lawrence Berkeley National Laboratory"/>
            <person name="Mondo S.J."/>
            <person name="Hensen N."/>
            <person name="Bonometti L."/>
            <person name="Westerberg I."/>
            <person name="Brannstrom I.O."/>
            <person name="Guillou S."/>
            <person name="Cros-Aarteil S."/>
            <person name="Calhoun S."/>
            <person name="Haridas S."/>
            <person name="Kuo A."/>
            <person name="Pangilinan J."/>
            <person name="Riley R."/>
            <person name="Labutti K."/>
            <person name="Andreopoulos B."/>
            <person name="Lipzen A."/>
            <person name="Chen C."/>
            <person name="Yanf M."/>
            <person name="Daum C."/>
            <person name="Ng V."/>
            <person name="Clum A."/>
            <person name="Steindorff A."/>
            <person name="Ohm R."/>
            <person name="Martin F."/>
            <person name="Silar P."/>
            <person name="Natvig D."/>
            <person name="Lalanne C."/>
            <person name="Gautier V."/>
            <person name="Ament-Velasquez S.L."/>
            <person name="Kruys A."/>
            <person name="Hutchinson M.I."/>
            <person name="Powell A.J."/>
            <person name="Barry K."/>
            <person name="Miller A.N."/>
            <person name="Grigoriev I.V."/>
            <person name="Debuchy R."/>
            <person name="Gladieux P."/>
            <person name="Thoren M.H."/>
            <person name="Johannesson H."/>
        </authorList>
    </citation>
    <scope>NUCLEOTIDE SEQUENCE</scope>
    <source>
        <strain evidence="2">PSN324</strain>
    </source>
</reference>
<name>A0AAV9HA81_9PEZI</name>
<reference evidence="2" key="1">
    <citation type="journal article" date="2023" name="Mol. Phylogenet. Evol.">
        <title>Genome-scale phylogeny and comparative genomics of the fungal order Sordariales.</title>
        <authorList>
            <person name="Hensen N."/>
            <person name="Bonometti L."/>
            <person name="Westerberg I."/>
            <person name="Brannstrom I.O."/>
            <person name="Guillou S."/>
            <person name="Cros-Aarteil S."/>
            <person name="Calhoun S."/>
            <person name="Haridas S."/>
            <person name="Kuo A."/>
            <person name="Mondo S."/>
            <person name="Pangilinan J."/>
            <person name="Riley R."/>
            <person name="LaButti K."/>
            <person name="Andreopoulos B."/>
            <person name="Lipzen A."/>
            <person name="Chen C."/>
            <person name="Yan M."/>
            <person name="Daum C."/>
            <person name="Ng V."/>
            <person name="Clum A."/>
            <person name="Steindorff A."/>
            <person name="Ohm R.A."/>
            <person name="Martin F."/>
            <person name="Silar P."/>
            <person name="Natvig D.O."/>
            <person name="Lalanne C."/>
            <person name="Gautier V."/>
            <person name="Ament-Velasquez S.L."/>
            <person name="Kruys A."/>
            <person name="Hutchinson M.I."/>
            <person name="Powell A.J."/>
            <person name="Barry K."/>
            <person name="Miller A.N."/>
            <person name="Grigoriev I.V."/>
            <person name="Debuchy R."/>
            <person name="Gladieux P."/>
            <person name="Hiltunen Thoren M."/>
            <person name="Johannesson H."/>
        </authorList>
    </citation>
    <scope>NUCLEOTIDE SEQUENCE</scope>
    <source>
        <strain evidence="2">PSN324</strain>
    </source>
</reference>
<dbReference type="EMBL" id="MU865101">
    <property type="protein sequence ID" value="KAK4457706.1"/>
    <property type="molecule type" value="Genomic_DNA"/>
</dbReference>
<sequence length="193" mass="20956">MAQDLRRLIAQKQEDDDTRLYELQKNHSGKNRWTAEAWLAGAEALRTRPEPRFPVIIGTGSMFKTAQELGGFLNTSAVGPATEARAASLDDVLNMVGGVTTTPGQTAGPNEPTPNEPLPAEKSYLISDLNMSQICALEDRTKGERVTIWFHQNPRDAWLPLGLKTEDGQGGGSFGRGDEADTKQGNYLDSAGK</sequence>
<accession>A0AAV9HA81</accession>